<organism evidence="4 5">
    <name type="scientific">Tigriopus californicus</name>
    <name type="common">Marine copepod</name>
    <dbReference type="NCBI Taxonomy" id="6832"/>
    <lineage>
        <taxon>Eukaryota</taxon>
        <taxon>Metazoa</taxon>
        <taxon>Ecdysozoa</taxon>
        <taxon>Arthropoda</taxon>
        <taxon>Crustacea</taxon>
        <taxon>Multicrustacea</taxon>
        <taxon>Hexanauplia</taxon>
        <taxon>Copepoda</taxon>
        <taxon>Harpacticoida</taxon>
        <taxon>Harpacticidae</taxon>
        <taxon>Tigriopus</taxon>
    </lineage>
</organism>
<sequence>YASQKAVLKSEKQRLTRRLTSLKKQVVDSKEKVEKPLSSALILEGRNQVNASLKVLREQTHLAKSFIELQDIPDGDIETEVESVMQALDDYEAKVEEVLIECQAALYALNWHGQDSGSTSAQRDLQSFLTKNNAKLPAITLEKFSGNIMKFQKWWDTFNSAVHRRQDLDDAQKFSYLLSYLSGKAADSISGFSQDERNYNAAVDRIHQRFNKKRETIASIIRDILKHPMATKNVEVRSLTDYIQGKKTAFEMAGLHFNEPTSQPFLLTLVESKLPYQLRQKWEFAVAEEDLKHPSDPQGPLTLKKGLDDLLLYMETYASSVENTDQGREDRYEVPAPKVVPKQHPKQFTRTASSLPANGLPRGKGKNSCVFCTNSGHQAEDCPDVLKMSLKDRWKQVRGVACYRCLSKDTDHRGDKCSLGVCPMSGCERHHHPLLHSSKSSAACILPSLLAEATHPSDSELDSSLVRVLLDTASTTSYITRRMADRLCLDGRDSQMSIMGINRKSTTVSGHFVSFFLNSVVSSFSVEIQAFTLDHICVPLEGVTFNPNSLPNFKDLRFADKFPRKEANVDVLIGADFVWLILGNETIPSATGFFAQSTSLGWVLTGAQRNTSICCVGATENALPIKKKELVTFELQHFWDLERLGTFQKHFAHSQDDEYVLKMYKKDLIFSPEKEKYVVNIIFKPDTPPLKSNFLSAFSRLKSLERQLLQSPSRAKAYCDEIQALINRGFVREVTDETELRSKDETGRFYMPHRDIVRPNVETTKVRPVFDCSATNVDRISLNDLCFKGPKLQNSLFDILIRIRTFRYVIKGDISKMFQMIGLGEDSRPFHRFLWRFLQVEKKPRIFEHTVLVFGNIQSPFLAIHTTDENARYHSIEYPEAAEAIISDKYVDDLFTGVNSISEGIQLRKEISLVMDLGNFHFAKWLSNSKVILQSIPEQDRAAMAPHVFKIIIKAKILLQLCWLSGIGWDDPLPKDILDPWKIWLDKLGRLDNFEIPRCVCPNLIPDSCALHVFCDASQKAYAAVVYIRYENSKNVVVHLLTAKTCVAPLKRVTIARLELLGAVTAARLAVAACKAIKMSVSSVYFYSDSKTVIQWLRKEPHNWPTFVANCVSEIQSHTDPSQWRHLAGIYNTSADAASRGLTPSELLQFPDWFTGPKFLYGSHDSFPVSLTVEEPDPDLYKKASTTLVAASVSSFWQTWQNVSENHELFSTLLFVAVFFLRFSKITKQGSNSPKTLAPTLVELREATLFWIRVAQENRLTSELLSIKGGVLAHLSPGLRSLKPYFDEQSQVLRVGGRLALADHIPKEILHPPILPAKSSIIAKLILWIHKSYNHTSQVQTLAHIRAKYWLLGGRREIRQILHQCFFCRKQRTVPFTQDIGFLPKERLIPNMAFVHIPSPIEWNYSTPKAPWTGGIWERMVRSVKESLRSCLKSAFVTQVELYTLLCGIEGQINSRPISIVSADHEDPAPITPAHLVLGKSLVQLPDYPKRDMLPVKADVRWKYNQELQKKFWARWRKEYLVALQTSNAWKKKDKDPKLGEVVLIADKTVPRSTWPLAKIIELVISRDGLIRSCMLKTSTGIVKRSINLIFSFLSIKMNFITLFSTFCLFFANGKGAKYEHLFKPQGLVAGVTSYGHLTFDIDLSVVEKDLREAEIIIELFKTFKVQEDIDSDVRRIARSTYHSAQRNIRQIQREWDNLRWSLESPSDSRVKRFIVSSIIATIGVVGSIASVFSLSELVSLSSSVDGHTEETTDFIIETLQNHEARLSVLEEQTLRINNTLKTIVLFSDTMKTHVELDHLSVLVSSYLQALEFQVNRVSNGINSVLDGRISPNLIDSLQVQDALSRLSEKAKKSGYISTIQDRPSALYMLPCSFIMVGNYASQKAVLKSEKQRLTRRLTSLKKQVVDSKEKVEKPLSSALILEGRNQVNASLKVLREQTHLAKSFIELQDIPDGDIETEVESVMQALDDYEAKVEEVLIECQAALYALNWHGQDSGSTSAQRDLQSFLTKNNAKLPAITLEKFSGNIMKFQKWWDTFNSAVHRRQDLDDAQKFSYLLSYLSGKAADSISGFSQDERNYNAAVDRIHQRFNKKRETIASIIRDILKHPMATKNVEVRSLTDYIQGKKTAFEMAGLHFNEPTSQPFLLTLVESKLPYQLRQKWEFAVAEEDLKHPSDPQGPLTLKKGLDDLLLYMETYASSVENTDQGREDRYEVPAPKVVPKQHPKQFTRTASSLPANGLPRGKGKNSCVFCTNSGHQAEDCPDVLKMSLKDRWKQVRGVACYRCLSKDTDHRGDKCSLGVCPMSGCERHHHPLLHSSKSSAACILPSLLAEATHPSDSELDSSLVRVLLDTASTTSYITRRMADRLCLDGRDSQMSIMGINRKST</sequence>
<dbReference type="InterPro" id="IPR012337">
    <property type="entry name" value="RNaseH-like_sf"/>
</dbReference>
<dbReference type="GO" id="GO:0003676">
    <property type="term" value="F:nucleic acid binding"/>
    <property type="evidence" value="ECO:0007669"/>
    <property type="project" value="InterPro"/>
</dbReference>
<evidence type="ECO:0000256" key="2">
    <source>
        <dbReference type="SAM" id="Phobius"/>
    </source>
</evidence>
<gene>
    <name evidence="4" type="ORF">TCAL_13584</name>
</gene>
<dbReference type="GO" id="GO:0042575">
    <property type="term" value="C:DNA polymerase complex"/>
    <property type="evidence" value="ECO:0007669"/>
    <property type="project" value="UniProtKB-ARBA"/>
</dbReference>
<feature type="non-terminal residue" evidence="4">
    <location>
        <position position="1"/>
    </location>
</feature>
<dbReference type="InterPro" id="IPR040676">
    <property type="entry name" value="DUF5641"/>
</dbReference>
<dbReference type="GO" id="GO:0071897">
    <property type="term" value="P:DNA biosynthetic process"/>
    <property type="evidence" value="ECO:0007669"/>
    <property type="project" value="UniProtKB-ARBA"/>
</dbReference>
<dbReference type="Gene3D" id="3.30.420.10">
    <property type="entry name" value="Ribonuclease H-like superfamily/Ribonuclease H"/>
    <property type="match status" value="2"/>
</dbReference>
<proteinExistence type="predicted"/>
<feature type="transmembrane region" description="Helical" evidence="2">
    <location>
        <begin position="1714"/>
        <end position="1735"/>
    </location>
</feature>
<dbReference type="InterPro" id="IPR001878">
    <property type="entry name" value="Znf_CCHC"/>
</dbReference>
<dbReference type="Pfam" id="PF17921">
    <property type="entry name" value="Integrase_H2C2"/>
    <property type="match status" value="1"/>
</dbReference>
<dbReference type="SUPFAM" id="SSF56672">
    <property type="entry name" value="DNA/RNA polymerases"/>
    <property type="match status" value="1"/>
</dbReference>
<evidence type="ECO:0000313" key="5">
    <source>
        <dbReference type="Proteomes" id="UP000318571"/>
    </source>
</evidence>
<name>A0A553PU68_TIGCA</name>
<dbReference type="GO" id="GO:0008270">
    <property type="term" value="F:zinc ion binding"/>
    <property type="evidence" value="ECO:0007669"/>
    <property type="project" value="InterPro"/>
</dbReference>
<dbReference type="SMART" id="SM00343">
    <property type="entry name" value="ZnF_C2HC"/>
    <property type="match status" value="4"/>
</dbReference>
<feature type="domain" description="CCHC-type" evidence="3">
    <location>
        <begin position="2280"/>
        <end position="2298"/>
    </location>
</feature>
<dbReference type="InterPro" id="IPR005312">
    <property type="entry name" value="DUF1759"/>
</dbReference>
<dbReference type="PANTHER" id="PTHR47331:SF5">
    <property type="entry name" value="RIBONUCLEASE H"/>
    <property type="match status" value="1"/>
</dbReference>
<comment type="caution">
    <text evidence="4">The sequence shown here is derived from an EMBL/GenBank/DDBJ whole genome shotgun (WGS) entry which is preliminary data.</text>
</comment>
<keyword evidence="5" id="KW-1185">Reference proteome</keyword>
<dbReference type="Pfam" id="PF03564">
    <property type="entry name" value="DUF1759"/>
    <property type="match status" value="2"/>
</dbReference>
<feature type="domain" description="CCHC-type" evidence="3">
    <location>
        <begin position="368"/>
        <end position="384"/>
    </location>
</feature>
<feature type="transmembrane region" description="Helical" evidence="2">
    <location>
        <begin position="1589"/>
        <end position="1612"/>
    </location>
</feature>
<feature type="coiled-coil region" evidence="1">
    <location>
        <begin position="1884"/>
        <end position="1911"/>
    </location>
</feature>
<evidence type="ECO:0000259" key="3">
    <source>
        <dbReference type="SMART" id="SM00343"/>
    </source>
</evidence>
<feature type="domain" description="CCHC-type" evidence="3">
    <location>
        <begin position="401"/>
        <end position="419"/>
    </location>
</feature>
<dbReference type="Pfam" id="PF18701">
    <property type="entry name" value="DUF5641"/>
    <property type="match status" value="1"/>
</dbReference>
<keyword evidence="2" id="KW-0812">Transmembrane</keyword>
<dbReference type="InterPro" id="IPR043502">
    <property type="entry name" value="DNA/RNA_pol_sf"/>
</dbReference>
<dbReference type="EMBL" id="VCGU01000001">
    <property type="protein sequence ID" value="TRY81214.1"/>
    <property type="molecule type" value="Genomic_DNA"/>
</dbReference>
<feature type="non-terminal residue" evidence="4">
    <location>
        <position position="2385"/>
    </location>
</feature>
<keyword evidence="2" id="KW-1133">Transmembrane helix</keyword>
<dbReference type="SUPFAM" id="SSF53098">
    <property type="entry name" value="Ribonuclease H-like"/>
    <property type="match status" value="1"/>
</dbReference>
<keyword evidence="2" id="KW-0472">Membrane</keyword>
<dbReference type="InterPro" id="IPR036397">
    <property type="entry name" value="RNaseH_sf"/>
</dbReference>
<feature type="coiled-coil region" evidence="1">
    <location>
        <begin position="5"/>
        <end position="32"/>
    </location>
</feature>
<feature type="domain" description="CCHC-type" evidence="3">
    <location>
        <begin position="2247"/>
        <end position="2263"/>
    </location>
</feature>
<dbReference type="STRING" id="6832.A0A553PU68"/>
<dbReference type="Proteomes" id="UP000318571">
    <property type="component" value="Chromosome 12"/>
</dbReference>
<dbReference type="PANTHER" id="PTHR47331">
    <property type="entry name" value="PHD-TYPE DOMAIN-CONTAINING PROTEIN"/>
    <property type="match status" value="1"/>
</dbReference>
<dbReference type="OMA" id="MSIMGIN"/>
<reference evidence="4 5" key="1">
    <citation type="journal article" date="2018" name="Nat. Ecol. Evol.">
        <title>Genomic signatures of mitonuclear coevolution across populations of Tigriopus californicus.</title>
        <authorList>
            <person name="Barreto F.S."/>
            <person name="Watson E.T."/>
            <person name="Lima T.G."/>
            <person name="Willett C.S."/>
            <person name="Edmands S."/>
            <person name="Li W."/>
            <person name="Burton R.S."/>
        </authorList>
    </citation>
    <scope>NUCLEOTIDE SEQUENCE [LARGE SCALE GENOMIC DNA]</scope>
    <source>
        <strain evidence="4 5">San Diego</strain>
    </source>
</reference>
<keyword evidence="1" id="KW-0175">Coiled coil</keyword>
<protein>
    <recommendedName>
        <fullName evidence="3">CCHC-type domain-containing protein</fullName>
    </recommendedName>
</protein>
<dbReference type="InterPro" id="IPR041588">
    <property type="entry name" value="Integrase_H2C2"/>
</dbReference>
<evidence type="ECO:0000313" key="4">
    <source>
        <dbReference type="EMBL" id="TRY81214.1"/>
    </source>
</evidence>
<dbReference type="Pfam" id="PF05380">
    <property type="entry name" value="Peptidase_A17"/>
    <property type="match status" value="1"/>
</dbReference>
<accession>A0A553PU68</accession>
<dbReference type="InterPro" id="IPR008042">
    <property type="entry name" value="Retrotrans_Pao"/>
</dbReference>
<evidence type="ECO:0000256" key="1">
    <source>
        <dbReference type="SAM" id="Coils"/>
    </source>
</evidence>